<feature type="non-terminal residue" evidence="1">
    <location>
        <position position="48"/>
    </location>
</feature>
<organism evidence="1 2">
    <name type="scientific">Rotaria sordida</name>
    <dbReference type="NCBI Taxonomy" id="392033"/>
    <lineage>
        <taxon>Eukaryota</taxon>
        <taxon>Metazoa</taxon>
        <taxon>Spiralia</taxon>
        <taxon>Gnathifera</taxon>
        <taxon>Rotifera</taxon>
        <taxon>Eurotatoria</taxon>
        <taxon>Bdelloidea</taxon>
        <taxon>Philodinida</taxon>
        <taxon>Philodinidae</taxon>
        <taxon>Rotaria</taxon>
    </lineage>
</organism>
<evidence type="ECO:0000313" key="1">
    <source>
        <dbReference type="EMBL" id="CAF4151726.1"/>
    </source>
</evidence>
<dbReference type="Gene3D" id="1.25.40.10">
    <property type="entry name" value="Tetratricopeptide repeat domain"/>
    <property type="match status" value="1"/>
</dbReference>
<accession>A0A819Y9S4</accession>
<dbReference type="EMBL" id="CAJOAX010015118">
    <property type="protein sequence ID" value="CAF4151726.1"/>
    <property type="molecule type" value="Genomic_DNA"/>
</dbReference>
<name>A0A819Y9S4_9BILA</name>
<sequence length="48" mass="5547">MQQALKCYQDVLKMEQSNQTDADNQERATTLNNIGALFQCYDLNEFAM</sequence>
<comment type="caution">
    <text evidence="1">The sequence shown here is derived from an EMBL/GenBank/DDBJ whole genome shotgun (WGS) entry which is preliminary data.</text>
</comment>
<gene>
    <name evidence="1" type="ORF">OTI717_LOCUS36260</name>
</gene>
<dbReference type="InterPro" id="IPR011990">
    <property type="entry name" value="TPR-like_helical_dom_sf"/>
</dbReference>
<reference evidence="1" key="1">
    <citation type="submission" date="2021-02" db="EMBL/GenBank/DDBJ databases">
        <authorList>
            <person name="Nowell W R."/>
        </authorList>
    </citation>
    <scope>NUCLEOTIDE SEQUENCE</scope>
</reference>
<evidence type="ECO:0000313" key="2">
    <source>
        <dbReference type="Proteomes" id="UP000663823"/>
    </source>
</evidence>
<dbReference type="Proteomes" id="UP000663823">
    <property type="component" value="Unassembled WGS sequence"/>
</dbReference>
<proteinExistence type="predicted"/>
<protein>
    <submittedName>
        <fullName evidence="1">Uncharacterized protein</fullName>
    </submittedName>
</protein>
<dbReference type="AlphaFoldDB" id="A0A819Y9S4"/>